<organism evidence="3 4">
    <name type="scientific">Petrolisthes cinctipes</name>
    <name type="common">Flat porcelain crab</name>
    <dbReference type="NCBI Taxonomy" id="88211"/>
    <lineage>
        <taxon>Eukaryota</taxon>
        <taxon>Metazoa</taxon>
        <taxon>Ecdysozoa</taxon>
        <taxon>Arthropoda</taxon>
        <taxon>Crustacea</taxon>
        <taxon>Multicrustacea</taxon>
        <taxon>Malacostraca</taxon>
        <taxon>Eumalacostraca</taxon>
        <taxon>Eucarida</taxon>
        <taxon>Decapoda</taxon>
        <taxon>Pleocyemata</taxon>
        <taxon>Anomura</taxon>
        <taxon>Galatheoidea</taxon>
        <taxon>Porcellanidae</taxon>
        <taxon>Petrolisthes</taxon>
    </lineage>
</organism>
<dbReference type="EMBL" id="JAWQEG010008751">
    <property type="protein sequence ID" value="KAK3849718.1"/>
    <property type="molecule type" value="Genomic_DNA"/>
</dbReference>
<reference evidence="3" key="1">
    <citation type="submission" date="2023-10" db="EMBL/GenBank/DDBJ databases">
        <title>Genome assemblies of two species of porcelain crab, Petrolisthes cinctipes and Petrolisthes manimaculis (Anomura: Porcellanidae).</title>
        <authorList>
            <person name="Angst P."/>
        </authorList>
    </citation>
    <scope>NUCLEOTIDE SEQUENCE</scope>
    <source>
        <strain evidence="3">PB745_01</strain>
        <tissue evidence="3">Gill</tissue>
    </source>
</reference>
<gene>
    <name evidence="3" type="ORF">Pcinc_043540</name>
</gene>
<proteinExistence type="predicted"/>
<evidence type="ECO:0000256" key="2">
    <source>
        <dbReference type="SAM" id="SignalP"/>
    </source>
</evidence>
<dbReference type="Proteomes" id="UP001286313">
    <property type="component" value="Unassembled WGS sequence"/>
</dbReference>
<feature type="region of interest" description="Disordered" evidence="1">
    <location>
        <begin position="91"/>
        <end position="115"/>
    </location>
</feature>
<protein>
    <recommendedName>
        <fullName evidence="5">Secreted protein</fullName>
    </recommendedName>
</protein>
<keyword evidence="2" id="KW-0732">Signal</keyword>
<name>A0AAE1EG06_PETCI</name>
<evidence type="ECO:0008006" key="5">
    <source>
        <dbReference type="Google" id="ProtNLM"/>
    </source>
</evidence>
<accession>A0AAE1EG06</accession>
<keyword evidence="4" id="KW-1185">Reference proteome</keyword>
<feature type="compositionally biased region" description="Basic and acidic residues" evidence="1">
    <location>
        <begin position="106"/>
        <end position="115"/>
    </location>
</feature>
<dbReference type="AlphaFoldDB" id="A0AAE1EG06"/>
<sequence length="115" mass="12679">MRIKDQRDSLPLLPLLLLLVLVVVDMHVVASRSRVRSEGSDQQEPQLLHQLHLTPNMADTGDVFLTPTDHEYEPESEGLEVDLGQVALQTHVTDSGGGVKPAGTRGRHEGRERGK</sequence>
<evidence type="ECO:0000313" key="3">
    <source>
        <dbReference type="EMBL" id="KAK3849718.1"/>
    </source>
</evidence>
<evidence type="ECO:0000313" key="4">
    <source>
        <dbReference type="Proteomes" id="UP001286313"/>
    </source>
</evidence>
<feature type="signal peptide" evidence="2">
    <location>
        <begin position="1"/>
        <end position="30"/>
    </location>
</feature>
<feature type="chain" id="PRO_5042280609" description="Secreted protein" evidence="2">
    <location>
        <begin position="31"/>
        <end position="115"/>
    </location>
</feature>
<comment type="caution">
    <text evidence="3">The sequence shown here is derived from an EMBL/GenBank/DDBJ whole genome shotgun (WGS) entry which is preliminary data.</text>
</comment>
<evidence type="ECO:0000256" key="1">
    <source>
        <dbReference type="SAM" id="MobiDB-lite"/>
    </source>
</evidence>